<feature type="transmembrane region" description="Helical" evidence="2">
    <location>
        <begin position="740"/>
        <end position="763"/>
    </location>
</feature>
<organism evidence="3 4">
    <name type="scientific">Brevibacterium pityocampae</name>
    <dbReference type="NCBI Taxonomy" id="506594"/>
    <lineage>
        <taxon>Bacteria</taxon>
        <taxon>Bacillati</taxon>
        <taxon>Actinomycetota</taxon>
        <taxon>Actinomycetes</taxon>
        <taxon>Micrococcales</taxon>
        <taxon>Brevibacteriaceae</taxon>
        <taxon>Brevibacterium</taxon>
    </lineage>
</organism>
<accession>A0ABP8J5V0</accession>
<gene>
    <name evidence="3" type="ORF">GCM10023167_07630</name>
</gene>
<keyword evidence="2" id="KW-0472">Membrane</keyword>
<feature type="transmembrane region" description="Helical" evidence="2">
    <location>
        <begin position="521"/>
        <end position="543"/>
    </location>
</feature>
<reference evidence="4" key="1">
    <citation type="journal article" date="2019" name="Int. J. Syst. Evol. Microbiol.">
        <title>The Global Catalogue of Microorganisms (GCM) 10K type strain sequencing project: providing services to taxonomists for standard genome sequencing and annotation.</title>
        <authorList>
            <consortium name="The Broad Institute Genomics Platform"/>
            <consortium name="The Broad Institute Genome Sequencing Center for Infectious Disease"/>
            <person name="Wu L."/>
            <person name="Ma J."/>
        </authorList>
    </citation>
    <scope>NUCLEOTIDE SEQUENCE [LARGE SCALE GENOMIC DNA]</scope>
    <source>
        <strain evidence="4">JCM 17808</strain>
    </source>
</reference>
<feature type="compositionally biased region" description="Low complexity" evidence="1">
    <location>
        <begin position="52"/>
        <end position="67"/>
    </location>
</feature>
<evidence type="ECO:0000313" key="3">
    <source>
        <dbReference type="EMBL" id="GAA4385639.1"/>
    </source>
</evidence>
<protein>
    <recommendedName>
        <fullName evidence="5">TPM domain-containing protein</fullName>
    </recommendedName>
</protein>
<name>A0ABP8J5V0_9MICO</name>
<feature type="compositionally biased region" description="Basic residues" evidence="1">
    <location>
        <begin position="498"/>
        <end position="509"/>
    </location>
</feature>
<evidence type="ECO:0000256" key="1">
    <source>
        <dbReference type="SAM" id="MobiDB-lite"/>
    </source>
</evidence>
<evidence type="ECO:0008006" key="5">
    <source>
        <dbReference type="Google" id="ProtNLM"/>
    </source>
</evidence>
<evidence type="ECO:0000313" key="4">
    <source>
        <dbReference type="Proteomes" id="UP001500642"/>
    </source>
</evidence>
<feature type="region of interest" description="Disordered" evidence="1">
    <location>
        <begin position="488"/>
        <end position="512"/>
    </location>
</feature>
<keyword evidence="2" id="KW-0812">Transmembrane</keyword>
<sequence>MLIRPLSSVEPAHRGARRAPVLRRLLVTAACAVLGAGSVISAVPVTPTVAAPAPTAEAPAPSRTPAPDEGPDEQAAGASDETELAESARQWYIDGYVERMGEAWDDGEVFTDSATAAFWDERQRGIVDDALAELESDVPPVYIGLMNRFPSRDRTGEQLSGDTSERMLEEILLADSEARAIETAYYVLWNSDAELYTMGFSEGVLTRSLTKERVPELNAEVPGPAIHYAIRTGLDHAEDPAANDIERLTSAAQDVRPEHAAVDRVPLFPVFHTIVLIGVGGLLGAGYLVLGGMIRSGAEVLGSLLFGRREKRRARAAADSVEQLRDLNRMRDRAIGARLSLRRREPLPGDLGAAVDRLPAPGDTTNPLVWTAWTVLDDEARGRRRERCFFLPHLEAQERRTWDGFGGDIEVPVSTVIAQELAAGEAPDFLSDRGIAQGRPYWQDEDSPFALSGFGAFGPLSTALASASEGWEPSPGLFESPSEFEAALSAADEQDRARKGHRTGGRKTAPRSAPVRPWLPAWIHITAVSLVIPVLVTGLGCLYEQNRRAGIASVASPAHLPLVALEGEVDTTRVDAAARAVEEDGVYIDPTQRLGYAPEDEERFARLVAEAEDPVAVVVIDFESTDAYRGGSTGFELALHDRIPEDTTLVIASSGFVQLSRYEAIPRYDGGEAELRERTADLPVRDVVKEYITALPGIGWSETRDPETEHRNFYDYQAEEYEPGPFPGTPEYFDRVRTSVISSGAVALVLLIIGGLVFGRAYLDNTRRK</sequence>
<evidence type="ECO:0000256" key="2">
    <source>
        <dbReference type="SAM" id="Phobius"/>
    </source>
</evidence>
<keyword evidence="4" id="KW-1185">Reference proteome</keyword>
<dbReference type="RefSeq" id="WP_345029962.1">
    <property type="nucleotide sequence ID" value="NZ_BAABGL010000003.1"/>
</dbReference>
<feature type="region of interest" description="Disordered" evidence="1">
    <location>
        <begin position="52"/>
        <end position="84"/>
    </location>
</feature>
<dbReference type="Proteomes" id="UP001500642">
    <property type="component" value="Unassembled WGS sequence"/>
</dbReference>
<keyword evidence="2" id="KW-1133">Transmembrane helix</keyword>
<dbReference type="EMBL" id="BAABGL010000003">
    <property type="protein sequence ID" value="GAA4385639.1"/>
    <property type="molecule type" value="Genomic_DNA"/>
</dbReference>
<proteinExistence type="predicted"/>
<comment type="caution">
    <text evidence="3">The sequence shown here is derived from an EMBL/GenBank/DDBJ whole genome shotgun (WGS) entry which is preliminary data.</text>
</comment>